<name>A0A150FU80_GONPE</name>
<gene>
    <name evidence="1" type="ORF">GPECTOR_692g833</name>
</gene>
<organism evidence="1 2">
    <name type="scientific">Gonium pectorale</name>
    <name type="common">Green alga</name>
    <dbReference type="NCBI Taxonomy" id="33097"/>
    <lineage>
        <taxon>Eukaryota</taxon>
        <taxon>Viridiplantae</taxon>
        <taxon>Chlorophyta</taxon>
        <taxon>core chlorophytes</taxon>
        <taxon>Chlorophyceae</taxon>
        <taxon>CS clade</taxon>
        <taxon>Chlamydomonadales</taxon>
        <taxon>Volvocaceae</taxon>
        <taxon>Gonium</taxon>
    </lineage>
</organism>
<protein>
    <recommendedName>
        <fullName evidence="3">Reverse transcriptase Ty1/copia-type domain-containing protein</fullName>
    </recommendedName>
</protein>
<comment type="caution">
    <text evidence="1">The sequence shown here is derived from an EMBL/GenBank/DDBJ whole genome shotgun (WGS) entry which is preliminary data.</text>
</comment>
<evidence type="ECO:0000313" key="2">
    <source>
        <dbReference type="Proteomes" id="UP000075714"/>
    </source>
</evidence>
<proteinExistence type="predicted"/>
<dbReference type="CDD" id="cd09272">
    <property type="entry name" value="RNase_HI_RT_Ty1"/>
    <property type="match status" value="1"/>
</dbReference>
<dbReference type="PANTHER" id="PTHR11439">
    <property type="entry name" value="GAG-POL-RELATED RETROTRANSPOSON"/>
    <property type="match status" value="1"/>
</dbReference>
<evidence type="ECO:0000313" key="1">
    <source>
        <dbReference type="EMBL" id="KXZ41172.1"/>
    </source>
</evidence>
<dbReference type="AlphaFoldDB" id="A0A150FU80"/>
<dbReference type="PANTHER" id="PTHR11439:SF483">
    <property type="entry name" value="PEPTIDE SYNTHASE GLIP-LIKE, PUTATIVE (AFU_ORTHOLOGUE AFUA_3G12920)-RELATED"/>
    <property type="match status" value="1"/>
</dbReference>
<dbReference type="Proteomes" id="UP000075714">
    <property type="component" value="Unassembled WGS sequence"/>
</dbReference>
<sequence>MPAGVEQPALPDGSDYRALVGELMFLATSTRPDIAQAVNALTPYMAAPTKAHMSYALGVLRYVAGTRDKGLQFGGGDAANFVGYSDSDWAGDPSTRRSTTGITSVRSKHIDVHHHLVRERVARGELKLEYCATQHIVADVLTKALGEAKFRACRNAMGVT</sequence>
<accession>A0A150FU80</accession>
<dbReference type="EMBL" id="LSYV01000688">
    <property type="protein sequence ID" value="KXZ41172.1"/>
    <property type="molecule type" value="Genomic_DNA"/>
</dbReference>
<dbReference type="OrthoDB" id="543212at2759"/>
<keyword evidence="2" id="KW-1185">Reference proteome</keyword>
<reference evidence="2" key="1">
    <citation type="journal article" date="2016" name="Nat. Commun.">
        <title>The Gonium pectorale genome demonstrates co-option of cell cycle regulation during the evolution of multicellularity.</title>
        <authorList>
            <person name="Hanschen E.R."/>
            <person name="Marriage T.N."/>
            <person name="Ferris P.J."/>
            <person name="Hamaji T."/>
            <person name="Toyoda A."/>
            <person name="Fujiyama A."/>
            <person name="Neme R."/>
            <person name="Noguchi H."/>
            <person name="Minakuchi Y."/>
            <person name="Suzuki M."/>
            <person name="Kawai-Toyooka H."/>
            <person name="Smith D.R."/>
            <person name="Sparks H."/>
            <person name="Anderson J."/>
            <person name="Bakaric R."/>
            <person name="Luria V."/>
            <person name="Karger A."/>
            <person name="Kirschner M.W."/>
            <person name="Durand P.M."/>
            <person name="Michod R.E."/>
            <person name="Nozaki H."/>
            <person name="Olson B.J."/>
        </authorList>
    </citation>
    <scope>NUCLEOTIDE SEQUENCE [LARGE SCALE GENOMIC DNA]</scope>
    <source>
        <strain evidence="2">NIES-2863</strain>
    </source>
</reference>
<evidence type="ECO:0008006" key="3">
    <source>
        <dbReference type="Google" id="ProtNLM"/>
    </source>
</evidence>
<dbReference type="STRING" id="33097.A0A150FU80"/>